<dbReference type="InterPro" id="IPR000330">
    <property type="entry name" value="SNF2_N"/>
</dbReference>
<evidence type="ECO:0000256" key="3">
    <source>
        <dbReference type="ARBA" id="ARBA00022806"/>
    </source>
</evidence>
<reference evidence="7" key="1">
    <citation type="journal article" date="2020" name="Nature">
        <title>Giant virus diversity and host interactions through global metagenomics.</title>
        <authorList>
            <person name="Schulz F."/>
            <person name="Roux S."/>
            <person name="Paez-Espino D."/>
            <person name="Jungbluth S."/>
            <person name="Walsh D.A."/>
            <person name="Denef V.J."/>
            <person name="McMahon K.D."/>
            <person name="Konstantinidis K.T."/>
            <person name="Eloe-Fadrosh E.A."/>
            <person name="Kyrpides N.C."/>
            <person name="Woyke T."/>
        </authorList>
    </citation>
    <scope>NUCLEOTIDE SEQUENCE</scope>
    <source>
        <strain evidence="7">GVMAG-M-3300010158-60</strain>
    </source>
</reference>
<protein>
    <recommendedName>
        <fullName evidence="6">RING-type domain-containing protein</fullName>
    </recommendedName>
</protein>
<dbReference type="Gene3D" id="3.30.40.10">
    <property type="entry name" value="Zinc/RING finger domain, C3HC4 (zinc finger)"/>
    <property type="match status" value="1"/>
</dbReference>
<dbReference type="GO" id="GO:0005634">
    <property type="term" value="C:nucleus"/>
    <property type="evidence" value="ECO:0007669"/>
    <property type="project" value="TreeGrafter"/>
</dbReference>
<dbReference type="SUPFAM" id="SSF57850">
    <property type="entry name" value="RING/U-box"/>
    <property type="match status" value="1"/>
</dbReference>
<dbReference type="InterPro" id="IPR013083">
    <property type="entry name" value="Znf_RING/FYVE/PHD"/>
</dbReference>
<keyword evidence="4" id="KW-0067">ATP-binding</keyword>
<dbReference type="PANTHER" id="PTHR45626:SF17">
    <property type="entry name" value="HELICASE-LIKE TRANSCRIPTION FACTOR"/>
    <property type="match status" value="1"/>
</dbReference>
<dbReference type="Pfam" id="PF13923">
    <property type="entry name" value="zf-C3HC4_2"/>
    <property type="match status" value="1"/>
</dbReference>
<evidence type="ECO:0000256" key="4">
    <source>
        <dbReference type="ARBA" id="ARBA00022840"/>
    </source>
</evidence>
<dbReference type="AlphaFoldDB" id="A0A6C0BC10"/>
<dbReference type="PANTHER" id="PTHR45626">
    <property type="entry name" value="TRANSCRIPTION TERMINATION FACTOR 2-RELATED"/>
    <property type="match status" value="1"/>
</dbReference>
<accession>A0A6C0BC10</accession>
<keyword evidence="2" id="KW-0378">Hydrolase</keyword>
<dbReference type="GO" id="GO:0005524">
    <property type="term" value="F:ATP binding"/>
    <property type="evidence" value="ECO:0007669"/>
    <property type="project" value="UniProtKB-KW"/>
</dbReference>
<dbReference type="GO" id="GO:0004386">
    <property type="term" value="F:helicase activity"/>
    <property type="evidence" value="ECO:0007669"/>
    <property type="project" value="UniProtKB-KW"/>
</dbReference>
<name>A0A6C0BC10_9ZZZZ</name>
<evidence type="ECO:0000259" key="6">
    <source>
        <dbReference type="PROSITE" id="PS50089"/>
    </source>
</evidence>
<evidence type="ECO:0000256" key="5">
    <source>
        <dbReference type="SAM" id="Coils"/>
    </source>
</evidence>
<dbReference type="SMART" id="SM00490">
    <property type="entry name" value="HELICc"/>
    <property type="match status" value="1"/>
</dbReference>
<dbReference type="GO" id="GO:0008094">
    <property type="term" value="F:ATP-dependent activity, acting on DNA"/>
    <property type="evidence" value="ECO:0007669"/>
    <property type="project" value="TreeGrafter"/>
</dbReference>
<feature type="domain" description="RING-type" evidence="6">
    <location>
        <begin position="409"/>
        <end position="448"/>
    </location>
</feature>
<dbReference type="SMART" id="SM00184">
    <property type="entry name" value="RING"/>
    <property type="match status" value="1"/>
</dbReference>
<dbReference type="InterPro" id="IPR001841">
    <property type="entry name" value="Znf_RING"/>
</dbReference>
<dbReference type="Gene3D" id="3.40.50.300">
    <property type="entry name" value="P-loop containing nucleotide triphosphate hydrolases"/>
    <property type="match status" value="2"/>
</dbReference>
<proteinExistence type="predicted"/>
<evidence type="ECO:0000256" key="2">
    <source>
        <dbReference type="ARBA" id="ARBA00022801"/>
    </source>
</evidence>
<dbReference type="InterPro" id="IPR050628">
    <property type="entry name" value="SNF2_RAD54_helicase_TF"/>
</dbReference>
<keyword evidence="3" id="KW-0347">Helicase</keyword>
<dbReference type="InterPro" id="IPR001650">
    <property type="entry name" value="Helicase_C-like"/>
</dbReference>
<dbReference type="GO" id="GO:0016787">
    <property type="term" value="F:hydrolase activity"/>
    <property type="evidence" value="ECO:0007669"/>
    <property type="project" value="UniProtKB-KW"/>
</dbReference>
<keyword evidence="5" id="KW-0175">Coiled coil</keyword>
<dbReference type="GO" id="GO:0006281">
    <property type="term" value="P:DNA repair"/>
    <property type="evidence" value="ECO:0007669"/>
    <property type="project" value="TreeGrafter"/>
</dbReference>
<feature type="coiled-coil region" evidence="5">
    <location>
        <begin position="380"/>
        <end position="407"/>
    </location>
</feature>
<dbReference type="PROSITE" id="PS50089">
    <property type="entry name" value="ZF_RING_2"/>
    <property type="match status" value="1"/>
</dbReference>
<dbReference type="InterPro" id="IPR027417">
    <property type="entry name" value="P-loop_NTPase"/>
</dbReference>
<keyword evidence="1" id="KW-0547">Nucleotide-binding</keyword>
<dbReference type="Pfam" id="PF00176">
    <property type="entry name" value="SNF2-rel_dom"/>
    <property type="match status" value="1"/>
</dbReference>
<dbReference type="Pfam" id="PF00271">
    <property type="entry name" value="Helicase_C"/>
    <property type="match status" value="1"/>
</dbReference>
<organism evidence="7">
    <name type="scientific">viral metagenome</name>
    <dbReference type="NCBI Taxonomy" id="1070528"/>
    <lineage>
        <taxon>unclassified sequences</taxon>
        <taxon>metagenomes</taxon>
        <taxon>organismal metagenomes</taxon>
    </lineage>
</organism>
<dbReference type="SUPFAM" id="SSF52540">
    <property type="entry name" value="P-loop containing nucleoside triphosphate hydrolases"/>
    <property type="match status" value="2"/>
</dbReference>
<dbReference type="EMBL" id="MN739111">
    <property type="protein sequence ID" value="QHS89532.1"/>
    <property type="molecule type" value="Genomic_DNA"/>
</dbReference>
<sequence length="606" mass="68750">MTSLHLKIPLRAHQAAAVNAMVEQEVRLSKGWDLSGEILYGSWSILGDGVGVGKSLTVLSHIVYLKSPTAFAPNMMHLTLPSSFYLYSMEKPKILDLSQCDASLIIVPHTLFRQWSTYIKEQSSLKCFLITTKTVINSESFHKKIMDADVILLSNTLYGQFLEKTEKTRFKRAYIDEADSIYIPGTRYIPNVQFIWLISASWPNLLFPNRNLWIGHHTLATQVFGPNSKYGEDFREQFRSIYVNNTPYYSIRYTVTSDPFMRRLISPNHHLRGHLVIRSSTEFIKESISLPALYRHVIICRAPASFQLISNVISADVRNLLHAGDTATALQLLGVSQEQTVSLVQAVTENRKKELHRLKLTYEYKERLEYSTPQAKEAALLSLKQKIAHLEEQIVSIKERIENFQQEICPICFDEPSSPLLTHCCQRIFCAACILQSLTRNVACPLCRTPTKPSELKQITDKAPARNEIVVEETHQPPLKRDALLNLFKENPKGKFLVFSRYDNSFTQVGQDLTEAGISTREVKGTKDVINSILKSFQAGEIRCLFLNSIHAGAGLTITAATHVVLLHSMQLEEEKQILGRAYRLGRKEALNVYKLVHPDEMDVTS</sequence>
<evidence type="ECO:0000313" key="7">
    <source>
        <dbReference type="EMBL" id="QHS89532.1"/>
    </source>
</evidence>
<evidence type="ECO:0000256" key="1">
    <source>
        <dbReference type="ARBA" id="ARBA00022741"/>
    </source>
</evidence>